<evidence type="ECO:0000313" key="2">
    <source>
        <dbReference type="EMBL" id="MBA4538558.1"/>
    </source>
</evidence>
<dbReference type="EMBL" id="JACEIO010000051">
    <property type="protein sequence ID" value="MBA4538558.1"/>
    <property type="molecule type" value="Genomic_DNA"/>
</dbReference>
<gene>
    <name evidence="2" type="ORF">H1Z61_15835</name>
</gene>
<sequence length="73" mass="8915">MEKKDMFNLKRLAIIKLKILIYWMVLLVNFTLYLIEHSNGHINSEEKFIITVINAFIIIFIEDPRFKRQKRVY</sequence>
<dbReference type="RefSeq" id="WP_163243316.1">
    <property type="nucleotide sequence ID" value="NZ_JAAIWN010000053.1"/>
</dbReference>
<feature type="transmembrane region" description="Helical" evidence="1">
    <location>
        <begin position="12"/>
        <end position="35"/>
    </location>
</feature>
<keyword evidence="1" id="KW-1133">Transmembrane helix</keyword>
<accession>A0A7W1X6I7</accession>
<dbReference type="Proteomes" id="UP000570010">
    <property type="component" value="Unassembled WGS sequence"/>
</dbReference>
<organism evidence="2 3">
    <name type="scientific">Bacillus aquiflavi</name>
    <dbReference type="NCBI Taxonomy" id="2672567"/>
    <lineage>
        <taxon>Bacteria</taxon>
        <taxon>Bacillati</taxon>
        <taxon>Bacillota</taxon>
        <taxon>Bacilli</taxon>
        <taxon>Bacillales</taxon>
        <taxon>Bacillaceae</taxon>
        <taxon>Bacillus</taxon>
    </lineage>
</organism>
<protein>
    <submittedName>
        <fullName evidence="2">Uncharacterized protein</fullName>
    </submittedName>
</protein>
<evidence type="ECO:0000313" key="3">
    <source>
        <dbReference type="Proteomes" id="UP000570010"/>
    </source>
</evidence>
<keyword evidence="1" id="KW-0472">Membrane</keyword>
<dbReference type="AlphaFoldDB" id="A0A7W1X6I7"/>
<reference evidence="2 3" key="1">
    <citation type="submission" date="2020-07" db="EMBL/GenBank/DDBJ databases">
        <authorList>
            <person name="Feng H."/>
        </authorList>
    </citation>
    <scope>NUCLEOTIDE SEQUENCE [LARGE SCALE GENOMIC DNA]</scope>
    <source>
        <strain evidence="3">s-12</strain>
    </source>
</reference>
<keyword evidence="1" id="KW-0812">Transmembrane</keyword>
<name>A0A7W1X6I7_9BACI</name>
<proteinExistence type="predicted"/>
<feature type="transmembrane region" description="Helical" evidence="1">
    <location>
        <begin position="47"/>
        <end position="63"/>
    </location>
</feature>
<comment type="caution">
    <text evidence="2">The sequence shown here is derived from an EMBL/GenBank/DDBJ whole genome shotgun (WGS) entry which is preliminary data.</text>
</comment>
<evidence type="ECO:0000256" key="1">
    <source>
        <dbReference type="SAM" id="Phobius"/>
    </source>
</evidence>